<reference evidence="22" key="1">
    <citation type="submission" date="2011-07" db="EMBL/GenBank/DDBJ databases">
        <authorList>
            <consortium name="Caenorhabditis brenneri Sequencing and Analysis Consortium"/>
            <person name="Wilson R.K."/>
        </authorList>
    </citation>
    <scope>NUCLEOTIDE SEQUENCE [LARGE SCALE GENOMIC DNA]</scope>
    <source>
        <strain evidence="22">PB2801</strain>
    </source>
</reference>
<feature type="transmembrane region" description="Helical" evidence="18">
    <location>
        <begin position="261"/>
        <end position="282"/>
    </location>
</feature>
<dbReference type="InParanoid" id="G0MUN0"/>
<evidence type="ECO:0000256" key="15">
    <source>
        <dbReference type="ARBA" id="ARBA00056246"/>
    </source>
</evidence>
<keyword evidence="12" id="KW-1071">Ligand-gated ion channel</keyword>
<dbReference type="PRINTS" id="PR00252">
    <property type="entry name" value="NRIONCHANNEL"/>
</dbReference>
<gene>
    <name evidence="21" type="ORF">CAEBREN_07629</name>
</gene>
<dbReference type="GO" id="GO:0005230">
    <property type="term" value="F:extracellular ligand-gated monoatomic ion channel activity"/>
    <property type="evidence" value="ECO:0007669"/>
    <property type="project" value="InterPro"/>
</dbReference>
<evidence type="ECO:0000256" key="5">
    <source>
        <dbReference type="ARBA" id="ARBA00022692"/>
    </source>
</evidence>
<dbReference type="eggNOG" id="KOG3645">
    <property type="taxonomic scope" value="Eukaryota"/>
</dbReference>
<evidence type="ECO:0000313" key="22">
    <source>
        <dbReference type="Proteomes" id="UP000008068"/>
    </source>
</evidence>
<evidence type="ECO:0000256" key="7">
    <source>
        <dbReference type="ARBA" id="ARBA00022989"/>
    </source>
</evidence>
<keyword evidence="9 18" id="KW-0472">Membrane</keyword>
<evidence type="ECO:0000256" key="2">
    <source>
        <dbReference type="ARBA" id="ARBA00009237"/>
    </source>
</evidence>
<feature type="chain" id="PRO_5003403942" description="Acetylcholine receptor-like protein cup-4" evidence="19">
    <location>
        <begin position="23"/>
        <end position="484"/>
    </location>
</feature>
<keyword evidence="4" id="KW-0254">Endocytosis</keyword>
<dbReference type="OMA" id="IRFRITF"/>
<evidence type="ECO:0000313" key="21">
    <source>
        <dbReference type="EMBL" id="EGT44006.1"/>
    </source>
</evidence>
<keyword evidence="10" id="KW-0675">Receptor</keyword>
<proteinExistence type="inferred from homology"/>
<dbReference type="GO" id="GO:0030659">
    <property type="term" value="C:cytoplasmic vesicle membrane"/>
    <property type="evidence" value="ECO:0007669"/>
    <property type="project" value="UniProtKB-SubCell"/>
</dbReference>
<evidence type="ECO:0000256" key="3">
    <source>
        <dbReference type="ARBA" id="ARBA00022448"/>
    </source>
</evidence>
<comment type="function">
    <text evidence="15">Thought to regulate endocytosis in coelomocytes through modulation of phospholipase C activity. Possible acetylcholine receptor.</text>
</comment>
<keyword evidence="22" id="KW-1185">Reference proteome</keyword>
<evidence type="ECO:0000256" key="16">
    <source>
        <dbReference type="ARBA" id="ARBA00074610"/>
    </source>
</evidence>
<dbReference type="Pfam" id="PF02931">
    <property type="entry name" value="Neur_chan_LBD"/>
    <property type="match status" value="1"/>
</dbReference>
<protein>
    <recommendedName>
        <fullName evidence="16">Acetylcholine receptor-like protein cup-4</fullName>
    </recommendedName>
    <alternativeName>
        <fullName evidence="17">Coelomocyte uptake defective protein 4</fullName>
    </alternativeName>
</protein>
<evidence type="ECO:0000256" key="6">
    <source>
        <dbReference type="ARBA" id="ARBA00022729"/>
    </source>
</evidence>
<comment type="subcellular location">
    <subcellularLocation>
        <location evidence="1">Cytoplasmic vesicle membrane</location>
        <topology evidence="1">Multi-pass membrane protein</topology>
    </subcellularLocation>
</comment>
<name>G0MUN0_CAEBE</name>
<keyword evidence="13" id="KW-0407">Ion channel</keyword>
<dbReference type="Proteomes" id="UP000008068">
    <property type="component" value="Unassembled WGS sequence"/>
</dbReference>
<dbReference type="InterPro" id="IPR036734">
    <property type="entry name" value="Neur_chan_lig-bd_sf"/>
</dbReference>
<keyword evidence="5 18" id="KW-0812">Transmembrane</keyword>
<dbReference type="OrthoDB" id="5975154at2759"/>
<organism evidence="22">
    <name type="scientific">Caenorhabditis brenneri</name>
    <name type="common">Nematode worm</name>
    <dbReference type="NCBI Taxonomy" id="135651"/>
    <lineage>
        <taxon>Eukaryota</taxon>
        <taxon>Metazoa</taxon>
        <taxon>Ecdysozoa</taxon>
        <taxon>Nematoda</taxon>
        <taxon>Chromadorea</taxon>
        <taxon>Rhabditida</taxon>
        <taxon>Rhabditina</taxon>
        <taxon>Rhabditomorpha</taxon>
        <taxon>Rhabditoidea</taxon>
        <taxon>Rhabditidae</taxon>
        <taxon>Peloderinae</taxon>
        <taxon>Caenorhabditis</taxon>
    </lineage>
</organism>
<evidence type="ECO:0000256" key="8">
    <source>
        <dbReference type="ARBA" id="ARBA00023065"/>
    </source>
</evidence>
<evidence type="ECO:0000256" key="17">
    <source>
        <dbReference type="ARBA" id="ARBA00075302"/>
    </source>
</evidence>
<evidence type="ECO:0000256" key="10">
    <source>
        <dbReference type="ARBA" id="ARBA00023170"/>
    </source>
</evidence>
<feature type="transmembrane region" description="Helical" evidence="18">
    <location>
        <begin position="465"/>
        <end position="483"/>
    </location>
</feature>
<evidence type="ECO:0000256" key="4">
    <source>
        <dbReference type="ARBA" id="ARBA00022583"/>
    </source>
</evidence>
<dbReference type="FunCoup" id="G0MUN0">
    <property type="interactions" value="3"/>
</dbReference>
<dbReference type="PANTHER" id="PTHR18945">
    <property type="entry name" value="NEUROTRANSMITTER GATED ION CHANNEL"/>
    <property type="match status" value="1"/>
</dbReference>
<feature type="domain" description="Neurotransmitter-gated ion-channel ligand-binding" evidence="20">
    <location>
        <begin position="30"/>
        <end position="186"/>
    </location>
</feature>
<dbReference type="AlphaFoldDB" id="G0MUN0"/>
<sequence length="484" mass="56083">MWKLRVALLVLIILWNVWNAYAAGNPEGEAQFLKKLMVGYNNKIRPVKVETTVTQVTVFLNIAHVEKVDEEEQTALVHGHLWASWTDEYLMWDRKNTNISKVSIPSLKIWQPALALYNSARGNTWHLYMNGLPATVYSNGKVWSSGTFSFFVTCQFDFTNWPFDQQSCPIVIADWVYGLAQVNLSDPYNMAEYAKPTIRMSYDPIDNKKKRHVGGWEVLDSWKKHCYWGPQGCKEGQPEGEPDWYWSLLEFGITLKRHLPYYQLTIVCPMTLTWLLFLLTFWIDNCNMAVALIMLNLILQATYGWNLIRQMPPGIQLYSLTGFLTVFQFALVVYTNFLEERLPKDYVINFGFDITEIPKKLGVEKWFKPKGFSFDPQEILSPEEYIPKEIVNAPLEDGSPFEGIALVQSESETEYLINLPSNSEPESSHEKIEHLGVEDARPTTVIPEEQEERKLSVQFHHIKRFCFFIAVFIYICAFAFVILF</sequence>
<evidence type="ECO:0000256" key="18">
    <source>
        <dbReference type="SAM" id="Phobius"/>
    </source>
</evidence>
<keyword evidence="14" id="KW-0968">Cytoplasmic vesicle</keyword>
<evidence type="ECO:0000256" key="19">
    <source>
        <dbReference type="SAM" id="SignalP"/>
    </source>
</evidence>
<evidence type="ECO:0000256" key="13">
    <source>
        <dbReference type="ARBA" id="ARBA00023303"/>
    </source>
</evidence>
<evidence type="ECO:0000256" key="12">
    <source>
        <dbReference type="ARBA" id="ARBA00023286"/>
    </source>
</evidence>
<dbReference type="HOGENOM" id="CLU_018074_2_6_1"/>
<dbReference type="SUPFAM" id="SSF63712">
    <property type="entry name" value="Nicotinic receptor ligand binding domain-like"/>
    <property type="match status" value="1"/>
</dbReference>
<dbReference type="EMBL" id="GL379812">
    <property type="protein sequence ID" value="EGT44006.1"/>
    <property type="molecule type" value="Genomic_DNA"/>
</dbReference>
<comment type="similarity">
    <text evidence="2">Belongs to the ligand-gated ion channel (TC 1.A.9) family. Acetylcholine receptor (TC 1.A.9.1) subfamily.</text>
</comment>
<keyword evidence="8" id="KW-0406">Ion transport</keyword>
<keyword evidence="6 19" id="KW-0732">Signal</keyword>
<evidence type="ECO:0000256" key="11">
    <source>
        <dbReference type="ARBA" id="ARBA00023180"/>
    </source>
</evidence>
<keyword evidence="11" id="KW-0325">Glycoprotein</keyword>
<accession>G0MUN0</accession>
<evidence type="ECO:0000256" key="14">
    <source>
        <dbReference type="ARBA" id="ARBA00023329"/>
    </source>
</evidence>
<dbReference type="Gene3D" id="2.70.170.10">
    <property type="entry name" value="Neurotransmitter-gated ion-channel ligand-binding domain"/>
    <property type="match status" value="1"/>
</dbReference>
<dbReference type="InterPro" id="IPR006202">
    <property type="entry name" value="Neur_chan_lig-bd"/>
</dbReference>
<feature type="signal peptide" evidence="19">
    <location>
        <begin position="1"/>
        <end position="22"/>
    </location>
</feature>
<evidence type="ECO:0000256" key="1">
    <source>
        <dbReference type="ARBA" id="ARBA00004439"/>
    </source>
</evidence>
<dbReference type="GO" id="GO:0004888">
    <property type="term" value="F:transmembrane signaling receptor activity"/>
    <property type="evidence" value="ECO:0007669"/>
    <property type="project" value="InterPro"/>
</dbReference>
<keyword evidence="3" id="KW-0813">Transport</keyword>
<evidence type="ECO:0000256" key="9">
    <source>
        <dbReference type="ARBA" id="ARBA00023136"/>
    </source>
</evidence>
<dbReference type="STRING" id="135651.G0MUN0"/>
<dbReference type="FunFam" id="2.70.170.10:FF:000057">
    <property type="entry name" value="Ligand-Gated ion Channel"/>
    <property type="match status" value="1"/>
</dbReference>
<dbReference type="CDD" id="cd18989">
    <property type="entry name" value="LGIC_ECD_cation"/>
    <property type="match status" value="1"/>
</dbReference>
<feature type="transmembrane region" description="Helical" evidence="18">
    <location>
        <begin position="289"/>
        <end position="308"/>
    </location>
</feature>
<feature type="transmembrane region" description="Helical" evidence="18">
    <location>
        <begin position="314"/>
        <end position="334"/>
    </location>
</feature>
<dbReference type="InterPro" id="IPR006201">
    <property type="entry name" value="Neur_channel"/>
</dbReference>
<keyword evidence="7 18" id="KW-1133">Transmembrane helix</keyword>
<evidence type="ECO:0000259" key="20">
    <source>
        <dbReference type="Pfam" id="PF02931"/>
    </source>
</evidence>
<dbReference type="GO" id="GO:0006897">
    <property type="term" value="P:endocytosis"/>
    <property type="evidence" value="ECO:0007669"/>
    <property type="project" value="UniProtKB-KW"/>
</dbReference>